<keyword evidence="4" id="KW-1185">Reference proteome</keyword>
<proteinExistence type="inferred from homology"/>
<gene>
    <name evidence="3" type="ORF">JP09_008470</name>
</gene>
<organism evidence="3 4">
    <name type="scientific">Dehalogenimonas etheniformans</name>
    <dbReference type="NCBI Taxonomy" id="1536648"/>
    <lineage>
        <taxon>Bacteria</taxon>
        <taxon>Bacillati</taxon>
        <taxon>Chloroflexota</taxon>
        <taxon>Dehalococcoidia</taxon>
        <taxon>Dehalococcoidales</taxon>
        <taxon>Dehalococcoidaceae</taxon>
        <taxon>Dehalogenimonas</taxon>
    </lineage>
</organism>
<evidence type="ECO:0000259" key="2">
    <source>
        <dbReference type="Pfam" id="PF07261"/>
    </source>
</evidence>
<dbReference type="SUPFAM" id="SSF158499">
    <property type="entry name" value="DnaD domain-like"/>
    <property type="match status" value="1"/>
</dbReference>
<protein>
    <submittedName>
        <fullName evidence="3">DnaD domain protein</fullName>
    </submittedName>
</protein>
<dbReference type="Pfam" id="PF07261">
    <property type="entry name" value="DnaB_2"/>
    <property type="match status" value="1"/>
</dbReference>
<evidence type="ECO:0000256" key="1">
    <source>
        <dbReference type="ARBA" id="ARBA00093462"/>
    </source>
</evidence>
<dbReference type="RefSeq" id="WP_102330770.1">
    <property type="nucleotide sequence ID" value="NZ_CP058566.2"/>
</dbReference>
<dbReference type="PANTHER" id="PTHR37293">
    <property type="entry name" value="PHAGE REPLICATION PROTEIN-RELATED"/>
    <property type="match status" value="1"/>
</dbReference>
<dbReference type="NCBIfam" id="TIGR01446">
    <property type="entry name" value="DnaD_dom"/>
    <property type="match status" value="1"/>
</dbReference>
<evidence type="ECO:0000313" key="3">
    <source>
        <dbReference type="EMBL" id="PPD57759.1"/>
    </source>
</evidence>
<comment type="caution">
    <text evidence="3">The sequence shown here is derived from an EMBL/GenBank/DDBJ whole genome shotgun (WGS) entry which is preliminary data.</text>
</comment>
<dbReference type="InterPro" id="IPR006343">
    <property type="entry name" value="DnaB/C_C"/>
</dbReference>
<name>A0A2P5P656_9CHLR</name>
<dbReference type="Proteomes" id="UP000235653">
    <property type="component" value="Unassembled WGS sequence"/>
</dbReference>
<dbReference type="InterPro" id="IPR034829">
    <property type="entry name" value="DnaD-like_sf"/>
</dbReference>
<evidence type="ECO:0000313" key="4">
    <source>
        <dbReference type="Proteomes" id="UP000235653"/>
    </source>
</evidence>
<dbReference type="Gene3D" id="1.10.10.630">
    <property type="entry name" value="DnaD domain-like"/>
    <property type="match status" value="1"/>
</dbReference>
<sequence>MKFSGFPEKFEFSAVPKPYLAYVLPAIDDLDELKATLVFFKLLYQKKGFPVWVTAAELADSGSGFDEASAERSLNKAVVRSVLMRLAVTLEGRATGLYLLNDEKNREAARKIIGGDIKIKDLAPSIASELPPLPELPDIFSLYEQNVGLLTPMIADELKEALKLYPEAWIKDAIREAVSLNKRSWRYISKILDNWNAGGRDDATYQRHPEEDRDKYIKGKYGKYVQR</sequence>
<dbReference type="OrthoDB" id="9770238at2"/>
<accession>A0A2P5P656</accession>
<reference evidence="3 4" key="1">
    <citation type="journal article" date="2017" name="ISME J.">
        <title>Grape pomace compost harbors organohalide-respiring Dehalogenimonas species with novel reductive dehalogenase genes.</title>
        <authorList>
            <person name="Yang Y."/>
            <person name="Higgins S.A."/>
            <person name="Yan J."/>
            <person name="Simsir B."/>
            <person name="Chourey K."/>
            <person name="Iyer R."/>
            <person name="Hettich R.L."/>
            <person name="Baldwin B."/>
            <person name="Ogles D.M."/>
            <person name="Loffler F.E."/>
        </authorList>
    </citation>
    <scope>NUCLEOTIDE SEQUENCE [LARGE SCALE GENOMIC DNA]</scope>
    <source>
        <strain evidence="3 4">GP</strain>
    </source>
</reference>
<dbReference type="InterPro" id="IPR053162">
    <property type="entry name" value="DnaD"/>
</dbReference>
<dbReference type="EMBL" id="JQAN02000011">
    <property type="protein sequence ID" value="PPD57759.1"/>
    <property type="molecule type" value="Genomic_DNA"/>
</dbReference>
<dbReference type="PANTHER" id="PTHR37293:SF5">
    <property type="entry name" value="DNA REPLICATION PROTEIN"/>
    <property type="match status" value="1"/>
</dbReference>
<feature type="domain" description="DnaB/C C-terminal" evidence="2">
    <location>
        <begin position="140"/>
        <end position="197"/>
    </location>
</feature>
<comment type="similarity">
    <text evidence="1">Belongs to the DnaB/DnaD family.</text>
</comment>
<dbReference type="AlphaFoldDB" id="A0A2P5P656"/>